<dbReference type="SUPFAM" id="SSF101690">
    <property type="entry name" value="PAZ domain"/>
    <property type="match status" value="1"/>
</dbReference>
<dbReference type="EMBL" id="JAANER010000002">
    <property type="protein sequence ID" value="KAG9194151.1"/>
    <property type="molecule type" value="Genomic_DNA"/>
</dbReference>
<protein>
    <submittedName>
        <fullName evidence="1">Uncharacterized protein</fullName>
    </submittedName>
</protein>
<name>A0AAD4NSA7_9PLEO</name>
<proteinExistence type="predicted"/>
<dbReference type="Gene3D" id="2.170.260.10">
    <property type="entry name" value="paz domain"/>
    <property type="match status" value="1"/>
</dbReference>
<evidence type="ECO:0000313" key="2">
    <source>
        <dbReference type="Proteomes" id="UP001199106"/>
    </source>
</evidence>
<dbReference type="AlphaFoldDB" id="A0AAD4NSA7"/>
<reference evidence="1" key="1">
    <citation type="submission" date="2021-07" db="EMBL/GenBank/DDBJ databases">
        <title>Genome Resource of American Ginseng Black Spot Pathogen Alternaria panax.</title>
        <authorList>
            <person name="Qiu C."/>
            <person name="Wang W."/>
            <person name="Liu Z."/>
        </authorList>
    </citation>
    <scope>NUCLEOTIDE SEQUENCE</scope>
    <source>
        <strain evidence="1">BNCC115425</strain>
    </source>
</reference>
<organism evidence="1 2">
    <name type="scientific">Alternaria panax</name>
    <dbReference type="NCBI Taxonomy" id="48097"/>
    <lineage>
        <taxon>Eukaryota</taxon>
        <taxon>Fungi</taxon>
        <taxon>Dikarya</taxon>
        <taxon>Ascomycota</taxon>
        <taxon>Pezizomycotina</taxon>
        <taxon>Dothideomycetes</taxon>
        <taxon>Pleosporomycetidae</taxon>
        <taxon>Pleosporales</taxon>
        <taxon>Pleosporineae</taxon>
        <taxon>Pleosporaceae</taxon>
        <taxon>Alternaria</taxon>
        <taxon>Alternaria sect. Panax</taxon>
    </lineage>
</organism>
<evidence type="ECO:0000313" key="1">
    <source>
        <dbReference type="EMBL" id="KAG9194151.1"/>
    </source>
</evidence>
<keyword evidence="2" id="KW-1185">Reference proteome</keyword>
<dbReference type="InterPro" id="IPR036085">
    <property type="entry name" value="PAZ_dom_sf"/>
</dbReference>
<comment type="caution">
    <text evidence="1">The sequence shown here is derived from an EMBL/GenBank/DDBJ whole genome shotgun (WGS) entry which is preliminary data.</text>
</comment>
<gene>
    <name evidence="1" type="ORF">G6011_04186</name>
</gene>
<accession>A0AAD4NSA7</accession>
<dbReference type="Proteomes" id="UP001199106">
    <property type="component" value="Unassembled WGS sequence"/>
</dbReference>
<sequence length="165" mass="18581">MNKDESRMKKISGLGLLCEDQKFTLKKRDDQGNVLSEEQIDVATYMRTTYKIEIDRPDLPAVNLGSRQRETWFAPGTLVVMPYHIYSRTIPGKLMRGMQAVACNTPETNRGLIEGEGMSKLLINASLLQTIPITISPTMFFVQSTTLKNPKIMYSNDSFIMDAPA</sequence>